<protein>
    <submittedName>
        <fullName evidence="1">Uncharacterized protein</fullName>
    </submittedName>
</protein>
<evidence type="ECO:0000313" key="2">
    <source>
        <dbReference type="Proteomes" id="UP001732700"/>
    </source>
</evidence>
<keyword evidence="2" id="KW-1185">Reference proteome</keyword>
<evidence type="ECO:0000313" key="1">
    <source>
        <dbReference type="EnsemblPlants" id="AVESA.00010b.r2.5CG0905710.1.CDS.1"/>
    </source>
</evidence>
<name>A0ACD5Y4W6_AVESA</name>
<organism evidence="1 2">
    <name type="scientific">Avena sativa</name>
    <name type="common">Oat</name>
    <dbReference type="NCBI Taxonomy" id="4498"/>
    <lineage>
        <taxon>Eukaryota</taxon>
        <taxon>Viridiplantae</taxon>
        <taxon>Streptophyta</taxon>
        <taxon>Embryophyta</taxon>
        <taxon>Tracheophyta</taxon>
        <taxon>Spermatophyta</taxon>
        <taxon>Magnoliopsida</taxon>
        <taxon>Liliopsida</taxon>
        <taxon>Poales</taxon>
        <taxon>Poaceae</taxon>
        <taxon>BOP clade</taxon>
        <taxon>Pooideae</taxon>
        <taxon>Poodae</taxon>
        <taxon>Poeae</taxon>
        <taxon>Poeae Chloroplast Group 1 (Aveneae type)</taxon>
        <taxon>Aveninae</taxon>
        <taxon>Avena</taxon>
    </lineage>
</organism>
<reference evidence="1" key="2">
    <citation type="submission" date="2025-09" db="UniProtKB">
        <authorList>
            <consortium name="EnsemblPlants"/>
        </authorList>
    </citation>
    <scope>IDENTIFICATION</scope>
</reference>
<dbReference type="EnsemblPlants" id="AVESA.00010b.r2.5CG0905710.1">
    <property type="protein sequence ID" value="AVESA.00010b.r2.5CG0905710.1.CDS.1"/>
    <property type="gene ID" value="AVESA.00010b.r2.5CG0905710"/>
</dbReference>
<proteinExistence type="predicted"/>
<sequence>MGKKGALTSVFSRSRSRSGVDSPPWPWPSCGDLQTDSFRAGGEPCASAASGSRCGPVSARHRKLVGAACGEMYKTVNSVYLDPDGGESCSGTNAGEDVEEEWVVVEDDGFSTATACAEEEWSEAVIRSLSRTTSSTHRFFFDKGRPATNSILPAAAAAAAASASSAAGSTSSKEAAALSAKEKQPGPGNGGKSLVAEESVAVAVESADPYQDFLASMEEMVAAHGLRGWDALEELLVWYLRVNAKRHHPLIVSAFVNLLLGLTGTPSATSTTTTTVTTSSSSTSTSSSASIGSSKSTSTRTTTASTGDDVIAAVAATTEQCGGGKKASASCSSSSSSTCVPSGLDEAGRGEE</sequence>
<dbReference type="Proteomes" id="UP001732700">
    <property type="component" value="Chromosome 5C"/>
</dbReference>
<accession>A0ACD5Y4W6</accession>
<reference evidence="1" key="1">
    <citation type="submission" date="2021-05" db="EMBL/GenBank/DDBJ databases">
        <authorList>
            <person name="Scholz U."/>
            <person name="Mascher M."/>
            <person name="Fiebig A."/>
        </authorList>
    </citation>
    <scope>NUCLEOTIDE SEQUENCE [LARGE SCALE GENOMIC DNA]</scope>
</reference>